<organism evidence="1 2">
    <name type="scientific">Paenibacillus thiaminolyticus</name>
    <name type="common">Bacillus thiaminolyticus</name>
    <dbReference type="NCBI Taxonomy" id="49283"/>
    <lineage>
        <taxon>Bacteria</taxon>
        <taxon>Bacillati</taxon>
        <taxon>Bacillota</taxon>
        <taxon>Bacilli</taxon>
        <taxon>Bacillales</taxon>
        <taxon>Paenibacillaceae</taxon>
        <taxon>Paenibacillus</taxon>
    </lineage>
</organism>
<evidence type="ECO:0000313" key="1">
    <source>
        <dbReference type="EMBL" id="RJG23974.1"/>
    </source>
</evidence>
<protein>
    <submittedName>
        <fullName evidence="1">Uncharacterized protein</fullName>
    </submittedName>
</protein>
<dbReference type="PROSITE" id="PS51257">
    <property type="entry name" value="PROKAR_LIPOPROTEIN"/>
    <property type="match status" value="1"/>
</dbReference>
<dbReference type="Proteomes" id="UP000266177">
    <property type="component" value="Unassembled WGS sequence"/>
</dbReference>
<evidence type="ECO:0000313" key="2">
    <source>
        <dbReference type="Proteomes" id="UP000266177"/>
    </source>
</evidence>
<accession>A0A3A3GIB0</accession>
<dbReference type="RefSeq" id="WP_147385177.1">
    <property type="nucleotide sequence ID" value="NZ_QYZD01000008.1"/>
</dbReference>
<dbReference type="AlphaFoldDB" id="A0A3A3GIB0"/>
<comment type="caution">
    <text evidence="1">The sequence shown here is derived from an EMBL/GenBank/DDBJ whole genome shotgun (WGS) entry which is preliminary data.</text>
</comment>
<dbReference type="EMBL" id="QYZD01000008">
    <property type="protein sequence ID" value="RJG23974.1"/>
    <property type="molecule type" value="Genomic_DNA"/>
</dbReference>
<gene>
    <name evidence="1" type="ORF">DQX05_11055</name>
</gene>
<sequence length="246" mass="27279">MGKHHVSFRRGSWLGFEMLLLGVLFLVSSACASSVSHRGEQEDAQPPGKEVIVSIDGGTFVPTLSERIVVSYEPSMQLVDALKQSGTVKVSEDKSAIVSVGDVALDPKMEWGLLLNGKEFVLPFAMDKKLRPDDVVGVFIKRLEVRTNHVAAPGVTLRIDGGTVAPNISNSYLVRWTEELTLQELVQNFAQISLDEDHKHVLRIGEKEPDVKAVLSLKVNDKKLDYNRDPERKLKPDDEIEINITP</sequence>
<dbReference type="OrthoDB" id="2677181at2"/>
<name>A0A3A3GIB0_PANTH</name>
<reference evidence="1 2" key="1">
    <citation type="submission" date="2018-09" db="EMBL/GenBank/DDBJ databases">
        <title>Paenibacillus SK2017-BO5.</title>
        <authorList>
            <person name="Piskunova J.V."/>
            <person name="Dubiley S.A."/>
            <person name="Severinov K.V."/>
        </authorList>
    </citation>
    <scope>NUCLEOTIDE SEQUENCE [LARGE SCALE GENOMIC DNA]</scope>
    <source>
        <strain evidence="1 2">BO5</strain>
    </source>
</reference>
<proteinExistence type="predicted"/>